<dbReference type="EMBL" id="MIGC01004090">
    <property type="protein sequence ID" value="PHJ18534.1"/>
    <property type="molecule type" value="Genomic_DNA"/>
</dbReference>
<keyword evidence="1" id="KW-0732">Signal</keyword>
<evidence type="ECO:0000256" key="1">
    <source>
        <dbReference type="SAM" id="SignalP"/>
    </source>
</evidence>
<feature type="chain" id="PRO_5012948423" evidence="1">
    <location>
        <begin position="21"/>
        <end position="344"/>
    </location>
</feature>
<dbReference type="OrthoDB" id="329790at2759"/>
<reference evidence="2 3" key="1">
    <citation type="journal article" date="2017" name="Int. J. Parasitol.">
        <title>The genome of the protozoan parasite Cystoisospora suis and a reverse vaccinology approach to identify vaccine candidates.</title>
        <authorList>
            <person name="Palmieri N."/>
            <person name="Shrestha A."/>
            <person name="Ruttkowski B."/>
            <person name="Beck T."/>
            <person name="Vogl C."/>
            <person name="Tomley F."/>
            <person name="Blake D.P."/>
            <person name="Joachim A."/>
        </authorList>
    </citation>
    <scope>NUCLEOTIDE SEQUENCE [LARGE SCALE GENOMIC DNA]</scope>
    <source>
        <strain evidence="2 3">Wien I</strain>
    </source>
</reference>
<sequence>MRRKGPKLFSAAAALLLCHSSTFLPHHKAPLYATGLSSTQPLSSQSSLWVSSTAGGDIVGDASGGARGLEGIRVGANVFNTWVKGFGTRLQLSADASGARVPDSVKAGDTADLKFRKPGGDGSHFLSRFCEAFELTGEAIADGGQRRLHTIVCFDAVSGKSRILCAAAQGNHEIQTQLCPPHEGTPAGLTVSSSHLFQRGERFVKIQPAHDFTANSSQLRVQGGTIPKQTKNEQWTEVDFLVSRQHPVKAWDAVIGLRQNFDGGRISLAPYLRLRDRSLRYEYSHSLSKGGLLKAALEPSNMLRVQWKDPSESRGYWLTQLQIPLHKGATLRDGSIAFRREWAF</sequence>
<dbReference type="AlphaFoldDB" id="A0A2C6KPX7"/>
<comment type="caution">
    <text evidence="2">The sequence shown here is derived from an EMBL/GenBank/DDBJ whole genome shotgun (WGS) entry which is preliminary data.</text>
</comment>
<evidence type="ECO:0000313" key="3">
    <source>
        <dbReference type="Proteomes" id="UP000221165"/>
    </source>
</evidence>
<keyword evidence="2" id="KW-0472">Membrane</keyword>
<evidence type="ECO:0000313" key="2">
    <source>
        <dbReference type="EMBL" id="PHJ18534.1"/>
    </source>
</evidence>
<dbReference type="Proteomes" id="UP000221165">
    <property type="component" value="Unassembled WGS sequence"/>
</dbReference>
<name>A0A2C6KPX7_9APIC</name>
<organism evidence="2 3">
    <name type="scientific">Cystoisospora suis</name>
    <dbReference type="NCBI Taxonomy" id="483139"/>
    <lineage>
        <taxon>Eukaryota</taxon>
        <taxon>Sar</taxon>
        <taxon>Alveolata</taxon>
        <taxon>Apicomplexa</taxon>
        <taxon>Conoidasida</taxon>
        <taxon>Coccidia</taxon>
        <taxon>Eucoccidiorida</taxon>
        <taxon>Eimeriorina</taxon>
        <taxon>Sarcocystidae</taxon>
        <taxon>Cystoisospora</taxon>
    </lineage>
</organism>
<gene>
    <name evidence="2" type="ORF">CSUI_007638</name>
</gene>
<dbReference type="VEuPathDB" id="ToxoDB:CSUI_007638"/>
<keyword evidence="3" id="KW-1185">Reference proteome</keyword>
<dbReference type="GeneID" id="94430994"/>
<keyword evidence="2" id="KW-0812">Transmembrane</keyword>
<feature type="signal peptide" evidence="1">
    <location>
        <begin position="1"/>
        <end position="20"/>
    </location>
</feature>
<dbReference type="RefSeq" id="XP_067920240.1">
    <property type="nucleotide sequence ID" value="XM_068067783.1"/>
</dbReference>
<proteinExistence type="predicted"/>
<accession>A0A2C6KPX7</accession>
<protein>
    <submittedName>
        <fullName evidence="2">Transmembrane protein</fullName>
    </submittedName>
</protein>